<name>A0A7J6KRA6_PERCH</name>
<organism evidence="2 3">
    <name type="scientific">Perkinsus chesapeaki</name>
    <name type="common">Clam parasite</name>
    <name type="synonym">Perkinsus andrewsi</name>
    <dbReference type="NCBI Taxonomy" id="330153"/>
    <lineage>
        <taxon>Eukaryota</taxon>
        <taxon>Sar</taxon>
        <taxon>Alveolata</taxon>
        <taxon>Perkinsozoa</taxon>
        <taxon>Perkinsea</taxon>
        <taxon>Perkinsida</taxon>
        <taxon>Perkinsidae</taxon>
        <taxon>Perkinsus</taxon>
    </lineage>
</organism>
<accession>A0A7J6KRA6</accession>
<evidence type="ECO:0000313" key="3">
    <source>
        <dbReference type="Proteomes" id="UP000591131"/>
    </source>
</evidence>
<feature type="region of interest" description="Disordered" evidence="1">
    <location>
        <begin position="1"/>
        <end position="34"/>
    </location>
</feature>
<sequence length="317" mass="35881">MPYRSRRSTAAKLRQKKRYSARRREKAQIHSPPRTFLRPDYVPYQATGKPWEAPDDEMIQGHVDLLLHNGIEKVREQSSKEVRDGTGVGAPLPSEFVCSSSRDQSLPILEVFEESMALFGLPELLKSIKGHPSLDKLKRLDTKFEEAAEHCRRSLCCLLGCSGRKSQCGSPLRPELLQAFIQSLRDLDTSLPHEIDSGVSLGIDEPLEPTGLFPAYSKDAQAVALEELRLRFRANYQSVENNPAVTEELIQDEVKLGRMRQITNVEAADPRRVFARMALLEKKSSIAGSSEPLSSRFRIVEDYRRNHLNARMRPSET</sequence>
<keyword evidence="3" id="KW-1185">Reference proteome</keyword>
<feature type="compositionally biased region" description="Basic residues" evidence="1">
    <location>
        <begin position="1"/>
        <end position="25"/>
    </location>
</feature>
<evidence type="ECO:0000313" key="2">
    <source>
        <dbReference type="EMBL" id="KAF4649372.1"/>
    </source>
</evidence>
<feature type="non-terminal residue" evidence="2">
    <location>
        <position position="317"/>
    </location>
</feature>
<protein>
    <submittedName>
        <fullName evidence="2">Uncharacterized protein</fullName>
    </submittedName>
</protein>
<dbReference type="AlphaFoldDB" id="A0A7J6KRA6"/>
<reference evidence="2 3" key="1">
    <citation type="submission" date="2020-04" db="EMBL/GenBank/DDBJ databases">
        <title>Perkinsus chesapeaki whole genome sequence.</title>
        <authorList>
            <person name="Bogema D.R."/>
        </authorList>
    </citation>
    <scope>NUCLEOTIDE SEQUENCE [LARGE SCALE GENOMIC DNA]</scope>
    <source>
        <strain evidence="2">ATCC PRA-425</strain>
    </source>
</reference>
<dbReference type="EMBL" id="JAAPAO010001562">
    <property type="protein sequence ID" value="KAF4649372.1"/>
    <property type="molecule type" value="Genomic_DNA"/>
</dbReference>
<dbReference type="OrthoDB" id="10512045at2759"/>
<gene>
    <name evidence="2" type="ORF">FOL47_002149</name>
</gene>
<dbReference type="Proteomes" id="UP000591131">
    <property type="component" value="Unassembled WGS sequence"/>
</dbReference>
<proteinExistence type="predicted"/>
<evidence type="ECO:0000256" key="1">
    <source>
        <dbReference type="SAM" id="MobiDB-lite"/>
    </source>
</evidence>
<comment type="caution">
    <text evidence="2">The sequence shown here is derived from an EMBL/GenBank/DDBJ whole genome shotgun (WGS) entry which is preliminary data.</text>
</comment>